<name>A0A4R4ALX7_MARGR</name>
<evidence type="ECO:0000313" key="2">
    <source>
        <dbReference type="Proteomes" id="UP000295247"/>
    </source>
</evidence>
<dbReference type="Pfam" id="PF07963">
    <property type="entry name" value="N_methyl"/>
    <property type="match status" value="1"/>
</dbReference>
<evidence type="ECO:0000313" key="1">
    <source>
        <dbReference type="EMBL" id="TCW39909.1"/>
    </source>
</evidence>
<reference evidence="1 2" key="1">
    <citation type="submission" date="2019-03" db="EMBL/GenBank/DDBJ databases">
        <title>Genomic Encyclopedia of Type Strains, Phase IV (KMG-IV): sequencing the most valuable type-strain genomes for metagenomic binning, comparative biology and taxonomic classification.</title>
        <authorList>
            <person name="Goeker M."/>
        </authorList>
    </citation>
    <scope>NUCLEOTIDE SEQUENCE [LARGE SCALE GENOMIC DNA]</scope>
    <source>
        <strain evidence="1 2">DSM 203</strain>
    </source>
</reference>
<organism evidence="1 2">
    <name type="scientific">Marichromatium gracile</name>
    <name type="common">Chromatium gracile</name>
    <dbReference type="NCBI Taxonomy" id="1048"/>
    <lineage>
        <taxon>Bacteria</taxon>
        <taxon>Pseudomonadati</taxon>
        <taxon>Pseudomonadota</taxon>
        <taxon>Gammaproteobacteria</taxon>
        <taxon>Chromatiales</taxon>
        <taxon>Chromatiaceae</taxon>
        <taxon>Marichromatium</taxon>
    </lineage>
</organism>
<accession>A0A4R4ALX7</accession>
<dbReference type="AlphaFoldDB" id="A0A4R4ALX7"/>
<gene>
    <name evidence="1" type="ORF">EDC29_101325</name>
</gene>
<protein>
    <submittedName>
        <fullName evidence="1">General secretion pathway protein I</fullName>
    </submittedName>
</protein>
<sequence>MSRARERGFSLLEAVVAFAILALALGVLLEIFSRASLASQRATMLARASALAESRLALVDGGAVDLVPGVIEGGEAAGMRWSLAMIPLARAGLAAGDPQPYRVEARVRWVEAGRERRLVLPTQRLGAPLP</sequence>
<dbReference type="EMBL" id="SMDC01000001">
    <property type="protein sequence ID" value="TCW39909.1"/>
    <property type="molecule type" value="Genomic_DNA"/>
</dbReference>
<proteinExistence type="predicted"/>
<comment type="caution">
    <text evidence="1">The sequence shown here is derived from an EMBL/GenBank/DDBJ whole genome shotgun (WGS) entry which is preliminary data.</text>
</comment>
<dbReference type="InterPro" id="IPR012902">
    <property type="entry name" value="N_methyl_site"/>
</dbReference>
<dbReference type="PROSITE" id="PS00409">
    <property type="entry name" value="PROKAR_NTER_METHYL"/>
    <property type="match status" value="1"/>
</dbReference>
<dbReference type="RefSeq" id="WP_123142795.1">
    <property type="nucleotide sequence ID" value="NZ_NRRH01000001.1"/>
</dbReference>
<dbReference type="Proteomes" id="UP000295247">
    <property type="component" value="Unassembled WGS sequence"/>
</dbReference>